<gene>
    <name evidence="1" type="ORF">CAMP_LOCUS8877</name>
</gene>
<proteinExistence type="predicted"/>
<reference evidence="1" key="1">
    <citation type="submission" date="2022-11" db="EMBL/GenBank/DDBJ databases">
        <authorList>
            <person name="Kikuchi T."/>
        </authorList>
    </citation>
    <scope>NUCLEOTIDE SEQUENCE</scope>
    <source>
        <strain evidence="1">PS1010</strain>
    </source>
</reference>
<evidence type="ECO:0000313" key="1">
    <source>
        <dbReference type="EMBL" id="CAI5446240.1"/>
    </source>
</evidence>
<dbReference type="AlphaFoldDB" id="A0A9P1IJJ7"/>
<sequence length="302" mass="35052">MDDDKFKSVLKDSFEAFTYNSATKVGYLRVTTHFEAEKLRHHGTNAKTNQSCSSCGTFFEEIPGLYSSRIVALSRRSECEIIILRKGKPRSRSQRFGNIACIGGKFMKSRECAQKLREEGVMKIDNVEYIIAGRSEYTIVARPIPKALIEKRAAEMFMKKFQDCVNLESCSYHGDEAITMYYYEKDVRDRDLNLFESSRIIIRDIWMPILAIVGPTTSYKRSGFEDLSNEHKEKCMNFQLVLSPPECFESFHYKSIEQLEQKKHAKINAAVSSFRIARSEQMKDLEVMKIKYEEESIRKKKK</sequence>
<keyword evidence="2" id="KW-1185">Reference proteome</keyword>
<protein>
    <submittedName>
        <fullName evidence="1">Uncharacterized protein</fullName>
    </submittedName>
</protein>
<name>A0A9P1IJJ7_9PELO</name>
<accession>A0A9P1IJJ7</accession>
<organism evidence="1 2">
    <name type="scientific">Caenorhabditis angaria</name>
    <dbReference type="NCBI Taxonomy" id="860376"/>
    <lineage>
        <taxon>Eukaryota</taxon>
        <taxon>Metazoa</taxon>
        <taxon>Ecdysozoa</taxon>
        <taxon>Nematoda</taxon>
        <taxon>Chromadorea</taxon>
        <taxon>Rhabditida</taxon>
        <taxon>Rhabditina</taxon>
        <taxon>Rhabditomorpha</taxon>
        <taxon>Rhabditoidea</taxon>
        <taxon>Rhabditidae</taxon>
        <taxon>Peloderinae</taxon>
        <taxon>Caenorhabditis</taxon>
    </lineage>
</organism>
<dbReference type="Proteomes" id="UP001152747">
    <property type="component" value="Unassembled WGS sequence"/>
</dbReference>
<comment type="caution">
    <text evidence="1">The sequence shown here is derived from an EMBL/GenBank/DDBJ whole genome shotgun (WGS) entry which is preliminary data.</text>
</comment>
<evidence type="ECO:0000313" key="2">
    <source>
        <dbReference type="Proteomes" id="UP001152747"/>
    </source>
</evidence>
<dbReference type="EMBL" id="CANHGI010000003">
    <property type="protein sequence ID" value="CAI5446240.1"/>
    <property type="molecule type" value="Genomic_DNA"/>
</dbReference>